<dbReference type="InterPro" id="IPR037048">
    <property type="entry name" value="KorB_C_sf"/>
</dbReference>
<dbReference type="GO" id="GO:0003677">
    <property type="term" value="F:DNA binding"/>
    <property type="evidence" value="ECO:0007669"/>
    <property type="project" value="InterPro"/>
</dbReference>
<dbReference type="InterPro" id="IPR008988">
    <property type="entry name" value="Transcriptional_repressor_C"/>
</dbReference>
<dbReference type="Gene3D" id="1.10.10.730">
    <property type="entry name" value="KorB DNA-binding domain"/>
    <property type="match status" value="1"/>
</dbReference>
<feature type="region of interest" description="Disordered" evidence="2">
    <location>
        <begin position="220"/>
        <end position="323"/>
    </location>
</feature>
<accession>B0ZB65</accession>
<feature type="region of interest" description="Disordered" evidence="2">
    <location>
        <begin position="1"/>
        <end position="44"/>
    </location>
</feature>
<dbReference type="Gene3D" id="2.30.30.150">
    <property type="entry name" value="KorB, C-terminal domain"/>
    <property type="match status" value="1"/>
</dbReference>
<dbReference type="Gene3D" id="3.90.1530.30">
    <property type="match status" value="1"/>
</dbReference>
<dbReference type="PANTHER" id="PTHR33375:SF1">
    <property type="entry name" value="CHROMOSOME-PARTITIONING PROTEIN PARB-RELATED"/>
    <property type="match status" value="1"/>
</dbReference>
<dbReference type="SUPFAM" id="SSF50037">
    <property type="entry name" value="C-terminal domain of transcriptional repressors"/>
    <property type="match status" value="1"/>
</dbReference>
<dbReference type="InterPro" id="IPR010575">
    <property type="entry name" value="KorB_C"/>
</dbReference>
<dbReference type="GO" id="GO:0007059">
    <property type="term" value="P:chromosome segregation"/>
    <property type="evidence" value="ECO:0007669"/>
    <property type="project" value="TreeGrafter"/>
</dbReference>
<dbReference type="Pfam" id="PF08535">
    <property type="entry name" value="KorB"/>
    <property type="match status" value="1"/>
</dbReference>
<dbReference type="InterPro" id="IPR003115">
    <property type="entry name" value="ParB_N"/>
</dbReference>
<dbReference type="GO" id="GO:0005694">
    <property type="term" value="C:chromosome"/>
    <property type="evidence" value="ECO:0007669"/>
    <property type="project" value="TreeGrafter"/>
</dbReference>
<proteinExistence type="inferred from homology"/>
<keyword evidence="4" id="KW-0614">Plasmid</keyword>
<comment type="similarity">
    <text evidence="1">Belongs to the ParB family.</text>
</comment>
<dbReference type="InterPro" id="IPR013741">
    <property type="entry name" value="KorB_domain"/>
</dbReference>
<dbReference type="NCBIfam" id="TIGR00180">
    <property type="entry name" value="parB_part"/>
    <property type="match status" value="1"/>
</dbReference>
<dbReference type="Pfam" id="PF06613">
    <property type="entry name" value="KorB_C"/>
    <property type="match status" value="1"/>
</dbReference>
<dbReference type="InterPro" id="IPR004437">
    <property type="entry name" value="ParB/RepB/Spo0J"/>
</dbReference>
<dbReference type="Gene3D" id="6.10.250.140">
    <property type="match status" value="1"/>
</dbReference>
<organism evidence="4">
    <name type="scientific">Collimonas fungivorans (strain Ter331)</name>
    <dbReference type="NCBI Taxonomy" id="1005048"/>
    <lineage>
        <taxon>Bacteria</taxon>
        <taxon>Pseudomonadati</taxon>
        <taxon>Pseudomonadota</taxon>
        <taxon>Betaproteobacteria</taxon>
        <taxon>Burkholderiales</taxon>
        <taxon>Oxalobacteraceae</taxon>
        <taxon>Collimonas</taxon>
    </lineage>
</organism>
<sequence length="381" mass="40175">MALDLSALEEKPTAPAVAGAAQPTGKPLDIPLADIEEDPDQPRKEFTPEAMQEMTDSVRARGVKTPVSVRTHPSKPGKWMLNFGARRYRGSLAAGRATIPAFVDEAHDDYDQVIENIQRDDLKPMELALFIKKRLDAGDQKKAIAKNLGKDGAIITQHLALIDPPACIEDAYSNGKCTSPKTLYELRGLHEKFPEQVEAWCADAAEITRKTVADLADELKGKKKPAPAPAAGEGQQSGEQAGDGEASKFGHDQIPGGAGEGQGGNGGGAGEAEGEGSKTKPASKKGGENDQGEGAGAGEEGDGGRDTGELTSWPKGRAVSDPDRMSKPLLLVEFDGRSAAVLLNRRPTTAGLIHIRFEDGGGDQEVDAGACKINLLTEAEK</sequence>
<dbReference type="InterPro" id="IPR042075">
    <property type="entry name" value="KorB_DNA-db"/>
</dbReference>
<evidence type="ECO:0000313" key="4">
    <source>
        <dbReference type="EMBL" id="ABZ01486.1"/>
    </source>
</evidence>
<evidence type="ECO:0000256" key="1">
    <source>
        <dbReference type="ARBA" id="ARBA00006295"/>
    </source>
</evidence>
<dbReference type="InterPro" id="IPR050336">
    <property type="entry name" value="Chromosome_partition/occlusion"/>
</dbReference>
<dbReference type="SUPFAM" id="SSF110849">
    <property type="entry name" value="ParB/Sulfiredoxin"/>
    <property type="match status" value="1"/>
</dbReference>
<dbReference type="SMART" id="SM00470">
    <property type="entry name" value="ParB"/>
    <property type="match status" value="1"/>
</dbReference>
<dbReference type="SUPFAM" id="SSF109709">
    <property type="entry name" value="KorB DNA-binding domain-like"/>
    <property type="match status" value="1"/>
</dbReference>
<dbReference type="AlphaFoldDB" id="B0ZB65"/>
<dbReference type="GO" id="GO:0045892">
    <property type="term" value="P:negative regulation of DNA-templated transcription"/>
    <property type="evidence" value="ECO:0007669"/>
    <property type="project" value="InterPro"/>
</dbReference>
<feature type="compositionally biased region" description="Gly residues" evidence="2">
    <location>
        <begin position="256"/>
        <end position="271"/>
    </location>
</feature>
<dbReference type="EMBL" id="EU315244">
    <property type="protein sequence ID" value="ABZ01486.1"/>
    <property type="molecule type" value="Genomic_DNA"/>
</dbReference>
<name>B0ZB65_COLFT</name>
<protein>
    <submittedName>
        <fullName evidence="4">KorB</fullName>
    </submittedName>
</protein>
<dbReference type="RefSeq" id="WP_012274935.1">
    <property type="nucleotide sequence ID" value="NC_010332.1"/>
</dbReference>
<evidence type="ECO:0000259" key="3">
    <source>
        <dbReference type="SMART" id="SM00470"/>
    </source>
</evidence>
<dbReference type="InterPro" id="IPR036086">
    <property type="entry name" value="ParB/Sulfiredoxin_sf"/>
</dbReference>
<feature type="domain" description="ParB-like N-terminal" evidence="3">
    <location>
        <begin position="28"/>
        <end position="117"/>
    </location>
</feature>
<feature type="compositionally biased region" description="Low complexity" evidence="2">
    <location>
        <begin position="229"/>
        <end position="244"/>
    </location>
</feature>
<dbReference type="PANTHER" id="PTHR33375">
    <property type="entry name" value="CHROMOSOME-PARTITIONING PROTEIN PARB-RELATED"/>
    <property type="match status" value="1"/>
</dbReference>
<dbReference type="CDD" id="cd16398">
    <property type="entry name" value="KorB_N_like"/>
    <property type="match status" value="1"/>
</dbReference>
<gene>
    <name evidence="4" type="primary">korB</name>
</gene>
<dbReference type="Pfam" id="PF02195">
    <property type="entry name" value="ParB_N"/>
    <property type="match status" value="1"/>
</dbReference>
<geneLocation type="plasmid" evidence="4">
    <name>pTer331</name>
</geneLocation>
<evidence type="ECO:0000256" key="2">
    <source>
        <dbReference type="SAM" id="MobiDB-lite"/>
    </source>
</evidence>
<reference evidence="4" key="1">
    <citation type="journal article" date="2008" name="FEMS Microbiol. Ecol.">
        <title>Comparative genomics of the pIPO2/pSB102 family of environmental plasmids: sequence, evolution, and ecology of pTer331 isolated from Collimonas fungivorans Ter331.</title>
        <authorList>
            <person name="Mela F."/>
            <person name="Fritsche K."/>
            <person name="Boersma H."/>
            <person name="van Elsas J.D."/>
            <person name="Bartels D."/>
            <person name="Meyer F."/>
            <person name="de Boer W."/>
            <person name="van Veen J.A."/>
            <person name="Leveau J.H."/>
        </authorList>
    </citation>
    <scope>NUCLEOTIDE SEQUENCE [LARGE SCALE GENOMIC DNA]</scope>
    <source>
        <strain evidence="4">Ter331</strain>
        <plasmid evidence="4">pTer331</plasmid>
    </source>
</reference>